<gene>
    <name evidence="2" type="ORF">SPACI_042330</name>
</gene>
<evidence type="ECO:0000313" key="3">
    <source>
        <dbReference type="Proteomes" id="UP000216052"/>
    </source>
</evidence>
<keyword evidence="3" id="KW-1185">Reference proteome</keyword>
<reference evidence="2" key="1">
    <citation type="submission" date="2024-05" db="EMBL/GenBank/DDBJ databases">
        <title>Isolation and characterization of Sporomusa carbonis sp. nov., a carboxydotrophic hydrogenogen in the genus of Sporomusa isolated from a charcoal burning pile.</title>
        <authorList>
            <person name="Boeer T."/>
            <person name="Rosenbaum F."/>
            <person name="Eysell L."/>
            <person name="Mueller V."/>
            <person name="Daniel R."/>
            <person name="Poehlein A."/>
        </authorList>
    </citation>
    <scope>NUCLEOTIDE SEQUENCE [LARGE SCALE GENOMIC DNA]</scope>
    <source>
        <strain evidence="2">DSM 3132</strain>
    </source>
</reference>
<dbReference type="Proteomes" id="UP000216052">
    <property type="component" value="Chromosome"/>
</dbReference>
<dbReference type="SUPFAM" id="SSF47240">
    <property type="entry name" value="Ferritin-like"/>
    <property type="match status" value="1"/>
</dbReference>
<dbReference type="InterPro" id="IPR012851">
    <property type="entry name" value="Spore_coat_CotF-like"/>
</dbReference>
<feature type="compositionally biased region" description="Low complexity" evidence="1">
    <location>
        <begin position="49"/>
        <end position="81"/>
    </location>
</feature>
<evidence type="ECO:0000256" key="1">
    <source>
        <dbReference type="SAM" id="MobiDB-lite"/>
    </source>
</evidence>
<dbReference type="InterPro" id="IPR009078">
    <property type="entry name" value="Ferritin-like_SF"/>
</dbReference>
<evidence type="ECO:0008006" key="4">
    <source>
        <dbReference type="Google" id="ProtNLM"/>
    </source>
</evidence>
<sequence length="144" mass="16113">MRRFVLKSTRAYAQQDTDTQLKQLFQSYAQQEQQHLSTINSILSGQVPSMNQGQQQGQQMQQSQQTGNTQATAGTSSTANQKDTTLCNDMLMTEKYVSGAYDSAIFEFADSNVRQALNHIQKEEQQHGEGIYNYLSSKGAYNIG</sequence>
<name>A0ABZ3J6V0_SPOA4</name>
<dbReference type="InterPro" id="IPR012347">
    <property type="entry name" value="Ferritin-like"/>
</dbReference>
<accession>A0ABZ3J6V0</accession>
<dbReference type="CDD" id="cd00657">
    <property type="entry name" value="Ferritin_like"/>
    <property type="match status" value="1"/>
</dbReference>
<proteinExistence type="predicted"/>
<feature type="region of interest" description="Disordered" evidence="1">
    <location>
        <begin position="46"/>
        <end position="81"/>
    </location>
</feature>
<dbReference type="Pfam" id="PF07875">
    <property type="entry name" value="Coat_F"/>
    <property type="match status" value="1"/>
</dbReference>
<dbReference type="Gene3D" id="1.20.1260.10">
    <property type="match status" value="1"/>
</dbReference>
<dbReference type="EMBL" id="CP155571">
    <property type="protein sequence ID" value="XFO74124.1"/>
    <property type="molecule type" value="Genomic_DNA"/>
</dbReference>
<protein>
    <recommendedName>
        <fullName evidence="4">Coat F domain protein</fullName>
    </recommendedName>
</protein>
<evidence type="ECO:0000313" key="2">
    <source>
        <dbReference type="EMBL" id="XFO74124.1"/>
    </source>
</evidence>
<organism evidence="2 3">
    <name type="scientific">Sporomusa acidovorans (strain ATCC 49682 / DSM 3132 / Mol)</name>
    <dbReference type="NCBI Taxonomy" id="1123286"/>
    <lineage>
        <taxon>Bacteria</taxon>
        <taxon>Bacillati</taxon>
        <taxon>Bacillota</taxon>
        <taxon>Negativicutes</taxon>
        <taxon>Selenomonadales</taxon>
        <taxon>Sporomusaceae</taxon>
        <taxon>Sporomusa</taxon>
    </lineage>
</organism>